<dbReference type="AlphaFoldDB" id="A0AAD5P147"/>
<proteinExistence type="predicted"/>
<dbReference type="Proteomes" id="UP001064489">
    <property type="component" value="Chromosome 1"/>
</dbReference>
<reference evidence="1" key="2">
    <citation type="submission" date="2023-02" db="EMBL/GenBank/DDBJ databases">
        <authorList>
            <person name="Swenson N.G."/>
            <person name="Wegrzyn J.L."/>
            <person name="Mcevoy S.L."/>
        </authorList>
    </citation>
    <scope>NUCLEOTIDE SEQUENCE</scope>
    <source>
        <strain evidence="1">91603</strain>
        <tissue evidence="1">Leaf</tissue>
    </source>
</reference>
<organism evidence="1 2">
    <name type="scientific">Acer negundo</name>
    <name type="common">Box elder</name>
    <dbReference type="NCBI Taxonomy" id="4023"/>
    <lineage>
        <taxon>Eukaryota</taxon>
        <taxon>Viridiplantae</taxon>
        <taxon>Streptophyta</taxon>
        <taxon>Embryophyta</taxon>
        <taxon>Tracheophyta</taxon>
        <taxon>Spermatophyta</taxon>
        <taxon>Magnoliopsida</taxon>
        <taxon>eudicotyledons</taxon>
        <taxon>Gunneridae</taxon>
        <taxon>Pentapetalae</taxon>
        <taxon>rosids</taxon>
        <taxon>malvids</taxon>
        <taxon>Sapindales</taxon>
        <taxon>Sapindaceae</taxon>
        <taxon>Hippocastanoideae</taxon>
        <taxon>Acereae</taxon>
        <taxon>Acer</taxon>
    </lineage>
</organism>
<sequence>MSLPEFMNMTMLSIESTSWSNEFAIPYPTNFHPLTCRVATKNDASPGRLDCSSPLKLPSTESGILLTASGRFIHKAINFGRMHSSFLPSGFCLCSIYMVFSQELY</sequence>
<evidence type="ECO:0000313" key="2">
    <source>
        <dbReference type="Proteomes" id="UP001064489"/>
    </source>
</evidence>
<keyword evidence="2" id="KW-1185">Reference proteome</keyword>
<protein>
    <submittedName>
        <fullName evidence="1">Uncharacterized protein</fullName>
    </submittedName>
</protein>
<name>A0AAD5P147_ACENE</name>
<accession>A0AAD5P147</accession>
<gene>
    <name evidence="1" type="ORF">LWI28_005908</name>
</gene>
<comment type="caution">
    <text evidence="1">The sequence shown here is derived from an EMBL/GenBank/DDBJ whole genome shotgun (WGS) entry which is preliminary data.</text>
</comment>
<evidence type="ECO:0000313" key="1">
    <source>
        <dbReference type="EMBL" id="KAI9194427.1"/>
    </source>
</evidence>
<dbReference type="EMBL" id="JAJSOW010000003">
    <property type="protein sequence ID" value="KAI9194427.1"/>
    <property type="molecule type" value="Genomic_DNA"/>
</dbReference>
<reference evidence="1" key="1">
    <citation type="journal article" date="2022" name="Plant J.">
        <title>Strategies of tolerance reflected in two North American maple genomes.</title>
        <authorList>
            <person name="McEvoy S.L."/>
            <person name="Sezen U.U."/>
            <person name="Trouern-Trend A."/>
            <person name="McMahon S.M."/>
            <person name="Schaberg P.G."/>
            <person name="Yang J."/>
            <person name="Wegrzyn J.L."/>
            <person name="Swenson N.G."/>
        </authorList>
    </citation>
    <scope>NUCLEOTIDE SEQUENCE</scope>
    <source>
        <strain evidence="1">91603</strain>
    </source>
</reference>